<keyword evidence="6" id="KW-0963">Cytoplasm</keyword>
<evidence type="ECO:0000313" key="10">
    <source>
        <dbReference type="Proteomes" id="UP000230304"/>
    </source>
</evidence>
<dbReference type="NCBIfam" id="NF009489">
    <property type="entry name" value="PRK12851.1"/>
    <property type="match status" value="1"/>
</dbReference>
<dbReference type="InterPro" id="IPR027413">
    <property type="entry name" value="GROEL-like_equatorial_sf"/>
</dbReference>
<keyword evidence="5 6" id="KW-0413">Isomerase</keyword>
<dbReference type="Pfam" id="PF00118">
    <property type="entry name" value="Cpn60_TCP1"/>
    <property type="match status" value="1"/>
</dbReference>
<dbReference type="NCBIfam" id="NF009487">
    <property type="entry name" value="PRK12849.1"/>
    <property type="match status" value="1"/>
</dbReference>
<dbReference type="Gene3D" id="1.10.560.10">
    <property type="entry name" value="GroEL-like equatorial domain"/>
    <property type="match status" value="1"/>
</dbReference>
<proteinExistence type="inferred from homology"/>
<dbReference type="EMBL" id="PEUA01000019">
    <property type="protein sequence ID" value="PIV43252.1"/>
    <property type="molecule type" value="Genomic_DNA"/>
</dbReference>
<comment type="function">
    <text evidence="6 8">Together with its co-chaperonin GroES, plays an essential role in assisting protein folding. The GroEL-GroES system forms a nano-cage that allows encapsulation of the non-native substrate proteins and provides a physical environment optimized to promote and accelerate protein folding.</text>
</comment>
<dbReference type="Proteomes" id="UP000230304">
    <property type="component" value="Unassembled WGS sequence"/>
</dbReference>
<dbReference type="InterPro" id="IPR018370">
    <property type="entry name" value="Chaperonin_Cpn60_CS"/>
</dbReference>
<dbReference type="SUPFAM" id="SSF52029">
    <property type="entry name" value="GroEL apical domain-like"/>
    <property type="match status" value="1"/>
</dbReference>
<protein>
    <recommendedName>
        <fullName evidence="6">Chaperonin GroEL</fullName>
        <ecNumber evidence="6">5.6.1.7</ecNumber>
    </recommendedName>
    <alternativeName>
        <fullName evidence="6">60 kDa chaperonin</fullName>
    </alternativeName>
    <alternativeName>
        <fullName evidence="6">Chaperonin-60</fullName>
        <shortName evidence="6">Cpn60</shortName>
    </alternativeName>
</protein>
<evidence type="ECO:0000256" key="5">
    <source>
        <dbReference type="ARBA" id="ARBA00023235"/>
    </source>
</evidence>
<accession>A0A2M7D885</accession>
<reference evidence="10" key="1">
    <citation type="submission" date="2017-09" db="EMBL/GenBank/DDBJ databases">
        <title>Depth-based differentiation of microbial function through sediment-hosted aquifers and enrichment of novel symbionts in the deep terrestrial subsurface.</title>
        <authorList>
            <person name="Probst A.J."/>
            <person name="Ladd B."/>
            <person name="Jarett J.K."/>
            <person name="Geller-Mcgrath D.E."/>
            <person name="Sieber C.M.K."/>
            <person name="Emerson J.B."/>
            <person name="Anantharaman K."/>
            <person name="Thomas B.C."/>
            <person name="Malmstrom R."/>
            <person name="Stieglmeier M."/>
            <person name="Klingl A."/>
            <person name="Woyke T."/>
            <person name="Ryan C.M."/>
            <person name="Banfield J.F."/>
        </authorList>
    </citation>
    <scope>NUCLEOTIDE SEQUENCE [LARGE SCALE GENOMIC DNA]</scope>
</reference>
<sequence length="549" mass="58851">MAKQILFNEAARKKLKAGIDKITDAIKITLGPKARLVVLDKGFGAPEISDDGVSIAKEIELENKIENLGAEIIKEVAEKTSDAAGDGTTSAVVLTQAIVSEGLKNVAAGADPLALKKGIQKGVKAVIENLKTNSKPISNKEEIAQVATIASLDSEVGNLIAEVFSEVGKDGIVTVEESKKFGLEKEIVKGLQFDRGYISPYMITDAERMEAVYENPRILITDKKISSIQEILPLLESIAQSGRKDLVIIADEVEGDALATLVINKLRGTFNALAIKSPGFGDRRKEILEDIAAVTATHVVSEEIGKKLETVKWDELGEAKKVISTKDKTIIIGGFGQESGNAAEQKRIEDRIVQIKAELKSSDSEFDKEKLQERLAKLSGGVAVIKVGAATEVEQKARQKKTENALHATKAAIEEGILPGGGVSLLRSILVLEKIQLEGDEKTGLDILKRALERPIRQIAENAGLDGAVVVAKVKEMNGNFGFDAQKMEYGDLIKIGVIDPTKVVRTVLENAASAASMLLTTEAVVAELPEENPPAGGRKGIPPMGEEY</sequence>
<evidence type="ECO:0000313" key="9">
    <source>
        <dbReference type="EMBL" id="PIV43252.1"/>
    </source>
</evidence>
<evidence type="ECO:0000256" key="8">
    <source>
        <dbReference type="RuleBase" id="RU000419"/>
    </source>
</evidence>
<dbReference type="GO" id="GO:0005524">
    <property type="term" value="F:ATP binding"/>
    <property type="evidence" value="ECO:0007669"/>
    <property type="project" value="UniProtKB-UniRule"/>
</dbReference>
<dbReference type="InterPro" id="IPR027410">
    <property type="entry name" value="TCP-1-like_intermed_sf"/>
</dbReference>
<keyword evidence="4 6" id="KW-0143">Chaperone</keyword>
<feature type="binding site" evidence="6">
    <location>
        <begin position="29"/>
        <end position="32"/>
    </location>
    <ligand>
        <name>ATP</name>
        <dbReference type="ChEBI" id="CHEBI:30616"/>
    </ligand>
</feature>
<comment type="subunit">
    <text evidence="6 8">Forms a cylinder of 14 subunits composed of two heptameric rings stacked back-to-back. Interacts with the co-chaperonin GroES.</text>
</comment>
<dbReference type="GO" id="GO:0005737">
    <property type="term" value="C:cytoplasm"/>
    <property type="evidence" value="ECO:0007669"/>
    <property type="project" value="UniProtKB-SubCell"/>
</dbReference>
<comment type="caution">
    <text evidence="9">The sequence shown here is derived from an EMBL/GenBank/DDBJ whole genome shotgun (WGS) entry which is preliminary data.</text>
</comment>
<comment type="similarity">
    <text evidence="1 6 7">Belongs to the chaperonin (HSP60) family.</text>
</comment>
<dbReference type="EC" id="5.6.1.7" evidence="6"/>
<dbReference type="Gene3D" id="3.50.7.10">
    <property type="entry name" value="GroEL"/>
    <property type="match status" value="1"/>
</dbReference>
<dbReference type="GO" id="GO:0016853">
    <property type="term" value="F:isomerase activity"/>
    <property type="evidence" value="ECO:0007669"/>
    <property type="project" value="UniProtKB-KW"/>
</dbReference>
<dbReference type="InterPro" id="IPR027409">
    <property type="entry name" value="GroEL-like_apical_dom_sf"/>
</dbReference>
<dbReference type="InterPro" id="IPR001844">
    <property type="entry name" value="Cpn60/GroEL"/>
</dbReference>
<evidence type="ECO:0000256" key="2">
    <source>
        <dbReference type="ARBA" id="ARBA00022741"/>
    </source>
</evidence>
<keyword evidence="2 6" id="KW-0547">Nucleotide-binding</keyword>
<dbReference type="PROSITE" id="PS00296">
    <property type="entry name" value="CHAPERONINS_CPN60"/>
    <property type="match status" value="1"/>
</dbReference>
<feature type="binding site" evidence="6">
    <location>
        <position position="421"/>
    </location>
    <ligand>
        <name>ATP</name>
        <dbReference type="ChEBI" id="CHEBI:30616"/>
    </ligand>
</feature>
<evidence type="ECO:0000256" key="3">
    <source>
        <dbReference type="ARBA" id="ARBA00022840"/>
    </source>
</evidence>
<dbReference type="GO" id="GO:0140662">
    <property type="term" value="F:ATP-dependent protein folding chaperone"/>
    <property type="evidence" value="ECO:0007669"/>
    <property type="project" value="InterPro"/>
</dbReference>
<evidence type="ECO:0000256" key="4">
    <source>
        <dbReference type="ARBA" id="ARBA00023186"/>
    </source>
</evidence>
<dbReference type="SUPFAM" id="SSF54849">
    <property type="entry name" value="GroEL-intermediate domain like"/>
    <property type="match status" value="1"/>
</dbReference>
<dbReference type="NCBIfam" id="NF000592">
    <property type="entry name" value="PRK00013.1"/>
    <property type="match status" value="1"/>
</dbReference>
<comment type="caution">
    <text evidence="6">Lacks conserved residue(s) required for the propagation of feature annotation.</text>
</comment>
<feature type="binding site" evidence="6">
    <location>
        <position position="500"/>
    </location>
    <ligand>
        <name>ATP</name>
        <dbReference type="ChEBI" id="CHEBI:30616"/>
    </ligand>
</feature>
<name>A0A2M7D885_9BACT</name>
<dbReference type="CDD" id="cd03344">
    <property type="entry name" value="GroEL"/>
    <property type="match status" value="1"/>
</dbReference>
<dbReference type="HAMAP" id="MF_00600">
    <property type="entry name" value="CH60"/>
    <property type="match status" value="1"/>
</dbReference>
<organism evidence="9 10">
    <name type="scientific">Candidatus Nealsonbacteria bacterium CG02_land_8_20_14_3_00_40_11</name>
    <dbReference type="NCBI Taxonomy" id="1974700"/>
    <lineage>
        <taxon>Bacteria</taxon>
        <taxon>Candidatus Nealsoniibacteriota</taxon>
    </lineage>
</organism>
<comment type="subcellular location">
    <subcellularLocation>
        <location evidence="6">Cytoplasm</location>
    </subcellularLocation>
</comment>
<evidence type="ECO:0000256" key="7">
    <source>
        <dbReference type="RuleBase" id="RU000418"/>
    </source>
</evidence>
<dbReference type="PANTHER" id="PTHR45633">
    <property type="entry name" value="60 KDA HEAT SHOCK PROTEIN, MITOCHONDRIAL"/>
    <property type="match status" value="1"/>
</dbReference>
<dbReference type="AlphaFoldDB" id="A0A2M7D885"/>
<dbReference type="Gene3D" id="3.30.260.10">
    <property type="entry name" value="TCP-1-like chaperonin intermediate domain"/>
    <property type="match status" value="1"/>
</dbReference>
<gene>
    <name evidence="6 9" type="primary">groL</name>
    <name evidence="6" type="synonym">groEL</name>
    <name evidence="9" type="ORF">COS26_00835</name>
</gene>
<dbReference type="FunFam" id="3.50.7.10:FF:000001">
    <property type="entry name" value="60 kDa chaperonin"/>
    <property type="match status" value="1"/>
</dbReference>
<dbReference type="NCBIfam" id="NF009488">
    <property type="entry name" value="PRK12850.1"/>
    <property type="match status" value="1"/>
</dbReference>
<dbReference type="NCBIfam" id="TIGR02348">
    <property type="entry name" value="GroEL"/>
    <property type="match status" value="1"/>
</dbReference>
<evidence type="ECO:0000256" key="6">
    <source>
        <dbReference type="HAMAP-Rule" id="MF_00600"/>
    </source>
</evidence>
<dbReference type="PRINTS" id="PR00298">
    <property type="entry name" value="CHAPERONIN60"/>
</dbReference>
<dbReference type="SUPFAM" id="SSF48592">
    <property type="entry name" value="GroEL equatorial domain-like"/>
    <property type="match status" value="1"/>
</dbReference>
<keyword evidence="3 6" id="KW-0067">ATP-binding</keyword>
<dbReference type="InterPro" id="IPR002423">
    <property type="entry name" value="Cpn60/GroEL/TCP-1"/>
</dbReference>
<dbReference type="GO" id="GO:0051082">
    <property type="term" value="F:unfolded protein binding"/>
    <property type="evidence" value="ECO:0007669"/>
    <property type="project" value="UniProtKB-UniRule"/>
</dbReference>
<evidence type="ECO:0000256" key="1">
    <source>
        <dbReference type="ARBA" id="ARBA00006607"/>
    </source>
</evidence>
<dbReference type="GO" id="GO:0042026">
    <property type="term" value="P:protein refolding"/>
    <property type="evidence" value="ECO:0007669"/>
    <property type="project" value="UniProtKB-UniRule"/>
</dbReference>